<evidence type="ECO:0000256" key="8">
    <source>
        <dbReference type="SAM" id="MobiDB-lite"/>
    </source>
</evidence>
<dbReference type="GO" id="GO:0016592">
    <property type="term" value="C:mediator complex"/>
    <property type="evidence" value="ECO:0007669"/>
    <property type="project" value="InterPro"/>
</dbReference>
<protein>
    <recommendedName>
        <fullName evidence="7">Mediator of RNA polymerase II transcription subunit 1</fullName>
    </recommendedName>
    <alternativeName>
        <fullName evidence="7">Mediator complex subunit 1</fullName>
    </alternativeName>
</protein>
<comment type="subcellular location">
    <subcellularLocation>
        <location evidence="1 7">Nucleus</location>
    </subcellularLocation>
</comment>
<evidence type="ECO:0000313" key="11">
    <source>
        <dbReference type="Proteomes" id="UP001151518"/>
    </source>
</evidence>
<gene>
    <name evidence="10" type="ORF">GGI25_005091</name>
</gene>
<evidence type="ECO:0000256" key="1">
    <source>
        <dbReference type="ARBA" id="ARBA00004123"/>
    </source>
</evidence>
<dbReference type="Pfam" id="PF10744">
    <property type="entry name" value="Med1"/>
    <property type="match status" value="1"/>
</dbReference>
<dbReference type="InterPro" id="IPR019680">
    <property type="entry name" value="Mediator_Med1"/>
</dbReference>
<keyword evidence="5 7" id="KW-0804">Transcription</keyword>
<proteinExistence type="inferred from homology"/>
<dbReference type="Proteomes" id="UP001151518">
    <property type="component" value="Unassembled WGS sequence"/>
</dbReference>
<evidence type="ECO:0000256" key="2">
    <source>
        <dbReference type="ARBA" id="ARBA00006210"/>
    </source>
</evidence>
<evidence type="ECO:0000256" key="6">
    <source>
        <dbReference type="ARBA" id="ARBA00023242"/>
    </source>
</evidence>
<keyword evidence="4 7" id="KW-0010">Activator</keyword>
<evidence type="ECO:0000256" key="7">
    <source>
        <dbReference type="RuleBase" id="RU364059"/>
    </source>
</evidence>
<evidence type="ECO:0000313" key="10">
    <source>
        <dbReference type="EMBL" id="KAJ2672488.1"/>
    </source>
</evidence>
<reference evidence="10" key="1">
    <citation type="submission" date="2022-07" db="EMBL/GenBank/DDBJ databases">
        <title>Phylogenomic reconstructions and comparative analyses of Kickxellomycotina fungi.</title>
        <authorList>
            <person name="Reynolds N.K."/>
            <person name="Stajich J.E."/>
            <person name="Barry K."/>
            <person name="Grigoriev I.V."/>
            <person name="Crous P."/>
            <person name="Smith M.E."/>
        </authorList>
    </citation>
    <scope>NUCLEOTIDE SEQUENCE</scope>
    <source>
        <strain evidence="10">NRRL 3115</strain>
    </source>
</reference>
<dbReference type="AlphaFoldDB" id="A0A9W8KWF0"/>
<feature type="domain" description="Mediator complex subunit Med1" evidence="9">
    <location>
        <begin position="429"/>
        <end position="577"/>
    </location>
</feature>
<organism evidence="10 11">
    <name type="scientific">Coemansia spiralis</name>
    <dbReference type="NCBI Taxonomy" id="417178"/>
    <lineage>
        <taxon>Eukaryota</taxon>
        <taxon>Fungi</taxon>
        <taxon>Fungi incertae sedis</taxon>
        <taxon>Zoopagomycota</taxon>
        <taxon>Kickxellomycotina</taxon>
        <taxon>Kickxellomycetes</taxon>
        <taxon>Kickxellales</taxon>
        <taxon>Kickxellaceae</taxon>
        <taxon>Coemansia</taxon>
    </lineage>
</organism>
<dbReference type="OrthoDB" id="2281547at2759"/>
<evidence type="ECO:0000256" key="4">
    <source>
        <dbReference type="ARBA" id="ARBA00023159"/>
    </source>
</evidence>
<accession>A0A9W8KWF0</accession>
<evidence type="ECO:0000256" key="5">
    <source>
        <dbReference type="ARBA" id="ARBA00023163"/>
    </source>
</evidence>
<name>A0A9W8KWF0_9FUNG</name>
<comment type="caution">
    <text evidence="10">The sequence shown here is derived from an EMBL/GenBank/DDBJ whole genome shotgun (WGS) entry which is preliminary data.</text>
</comment>
<dbReference type="GO" id="GO:0045944">
    <property type="term" value="P:positive regulation of transcription by RNA polymerase II"/>
    <property type="evidence" value="ECO:0007669"/>
    <property type="project" value="UniProtKB-ARBA"/>
</dbReference>
<evidence type="ECO:0000256" key="3">
    <source>
        <dbReference type="ARBA" id="ARBA00023015"/>
    </source>
</evidence>
<feature type="region of interest" description="Disordered" evidence="8">
    <location>
        <begin position="621"/>
        <end position="641"/>
    </location>
</feature>
<comment type="function">
    <text evidence="7">Component of the Mediator complex, a coactivator involved in the regulated transcription of nearly all RNA polymerase II-dependent genes. Mediator functions as a bridge to convey information from gene-specific regulatory proteins to the basal RNA polymerase II transcription machinery. Mediator is recruited to promoters by direct interactions with regulatory proteins and serves as a scaffold for the assembly of a functional preinitiation complex with RNA polymerase II and the general transcription factors.</text>
</comment>
<sequence>MADGSTKATGASDKVLPHPTRTISDEFREFQYIVNQFQQQLNSSDGTVGLHPFGPVNVEQGRQAFSQACKRLRDGLINYRDTTLASWNRMVANEGSNRDTNLTVLTNRATAATQELVSMRKITDSLHEDVSKCRTVLLDAAGDAISRALKSSAEGDTSRTTLLVERLKASAKRMGLAHYIDVQKHDGGSEVTTVTLAGGILVIDVDIGSTRDTLKVKVSYVSDIEHDERIDALMLGKLKEGDIHGFEKLVQEIAVLDRLTKERSPANFIHNTFAIIATLAEIQKQELVALENDTSQLLRYGTGIALPHTRHVGPSTLYYIPAVAKAGLTKSDWEALESNSLEDIADVDGCSWLYYSWEPTNSFHCFLSALFQQYCLSPDYTIEDSESHKVVIAHHPTIHGLDMRFLEFVKSKGDGSSDVMQVDRHESSADINEEFWIPYTLVAQLEPPLPACALTVRGIMATTDGNALTATDPASKSLCALQDSPRLLEDAPTLEYLVSASSSKTPGSHAFAAGSNTAHKSTHVIADKPAVLTVEQPQIRAWSIYRVPISHPRKVLSIVPLLRRQATFNELLASCFGEVPIKDDSDEPSAVAISVSVRTHANDPFRIDMLIQSSAGNAASSAKMDVDSNNTDSSDSNSNNGVLQGVVLRVTEPTGDIMAWVHQDLDVTISAKDPLGALGGISSSSLNSASAHKALSKVAKISNSIPVITSWLLPHSN</sequence>
<comment type="similarity">
    <text evidence="2 7">Belongs to the Mediator complex subunit 1 family.</text>
</comment>
<evidence type="ECO:0000259" key="9">
    <source>
        <dbReference type="Pfam" id="PF10744"/>
    </source>
</evidence>
<dbReference type="GO" id="GO:0003712">
    <property type="term" value="F:transcription coregulator activity"/>
    <property type="evidence" value="ECO:0007669"/>
    <property type="project" value="InterPro"/>
</dbReference>
<dbReference type="EMBL" id="JANBTW010000082">
    <property type="protein sequence ID" value="KAJ2672488.1"/>
    <property type="molecule type" value="Genomic_DNA"/>
</dbReference>
<keyword evidence="6 7" id="KW-0539">Nucleus</keyword>
<feature type="compositionally biased region" description="Low complexity" evidence="8">
    <location>
        <begin position="627"/>
        <end position="640"/>
    </location>
</feature>
<keyword evidence="3 7" id="KW-0805">Transcription regulation</keyword>